<name>A0AAE4AV08_9HYPH</name>
<dbReference type="EC" id="2.1.1.-" evidence="5"/>
<dbReference type="PRINTS" id="PR00508">
    <property type="entry name" value="S21N4MTFRASE"/>
</dbReference>
<comment type="similarity">
    <text evidence="1 5">Belongs to the N(4)/N(6)-methyltransferase family.</text>
</comment>
<dbReference type="Proteomes" id="UP001229244">
    <property type="component" value="Unassembled WGS sequence"/>
</dbReference>
<evidence type="ECO:0000256" key="2">
    <source>
        <dbReference type="ARBA" id="ARBA00022603"/>
    </source>
</evidence>
<dbReference type="Gene3D" id="3.40.50.150">
    <property type="entry name" value="Vaccinia Virus protein VP39"/>
    <property type="match status" value="1"/>
</dbReference>
<organism evidence="7 8">
    <name type="scientific">Amorphus orientalis</name>
    <dbReference type="NCBI Taxonomy" id="649198"/>
    <lineage>
        <taxon>Bacteria</taxon>
        <taxon>Pseudomonadati</taxon>
        <taxon>Pseudomonadota</taxon>
        <taxon>Alphaproteobacteria</taxon>
        <taxon>Hyphomicrobiales</taxon>
        <taxon>Amorphaceae</taxon>
        <taxon>Amorphus</taxon>
    </lineage>
</organism>
<sequence length="333" mass="36478">MIELHRGDSRKVIEQLAKDCIQVHAVVTDPPYHLLSVVRRFGKQSSKKAKVGRDGRFSRQSDRFVGKSWDSGESGSLIAQDAQFWALLAEIILPGGYVAAFSSARTGHLQAAAMEQAGFVMHPFICWVYGTGMTKAKCAVRALGANEQANNWGGWYYGTASRKVAVEPIYIAQKPFSEKNARENILKHGVGPVNIEGCRPASGRWPANFIHDGSREALALLPEGAGEFFESYANPFPDPVIYHRKANKEDRSGSTHPTVKPVALIRSLIRHVTPPGGIVLDPFAGSGTTGEAARQEGVDCILIEQEDEYVDGMMSRLNLRDGADVYLELLGRK</sequence>
<dbReference type="PROSITE" id="PS00092">
    <property type="entry name" value="N6_MTASE"/>
    <property type="match status" value="1"/>
</dbReference>
<evidence type="ECO:0000313" key="8">
    <source>
        <dbReference type="Proteomes" id="UP001229244"/>
    </source>
</evidence>
<keyword evidence="8" id="KW-1185">Reference proteome</keyword>
<comment type="caution">
    <text evidence="7">The sequence shown here is derived from an EMBL/GenBank/DDBJ whole genome shotgun (WGS) entry which is preliminary data.</text>
</comment>
<evidence type="ECO:0000256" key="3">
    <source>
        <dbReference type="ARBA" id="ARBA00022679"/>
    </source>
</evidence>
<protein>
    <recommendedName>
        <fullName evidence="5">Methyltransferase</fullName>
        <ecNumber evidence="5">2.1.1.-</ecNumber>
    </recommendedName>
</protein>
<feature type="domain" description="DNA methylase N-4/N-6" evidence="6">
    <location>
        <begin position="23"/>
        <end position="311"/>
    </location>
</feature>
<keyword evidence="3 7" id="KW-0808">Transferase</keyword>
<gene>
    <name evidence="7" type="ORF">J2S73_004229</name>
</gene>
<accession>A0AAE4AV08</accession>
<dbReference type="InterPro" id="IPR002052">
    <property type="entry name" value="DNA_methylase_N6_adenine_CS"/>
</dbReference>
<dbReference type="InterPro" id="IPR002941">
    <property type="entry name" value="DNA_methylase_N4/N6"/>
</dbReference>
<evidence type="ECO:0000256" key="1">
    <source>
        <dbReference type="ARBA" id="ARBA00006594"/>
    </source>
</evidence>
<dbReference type="EMBL" id="JAUSUL010000008">
    <property type="protein sequence ID" value="MDQ0317742.1"/>
    <property type="molecule type" value="Genomic_DNA"/>
</dbReference>
<dbReference type="GO" id="GO:0008170">
    <property type="term" value="F:N-methyltransferase activity"/>
    <property type="evidence" value="ECO:0007669"/>
    <property type="project" value="InterPro"/>
</dbReference>
<proteinExistence type="inferred from homology"/>
<dbReference type="InterPro" id="IPR001091">
    <property type="entry name" value="RM_Methyltransferase"/>
</dbReference>
<dbReference type="InterPro" id="IPR029063">
    <property type="entry name" value="SAM-dependent_MTases_sf"/>
</dbReference>
<dbReference type="SUPFAM" id="SSF53335">
    <property type="entry name" value="S-adenosyl-L-methionine-dependent methyltransferases"/>
    <property type="match status" value="1"/>
</dbReference>
<evidence type="ECO:0000313" key="7">
    <source>
        <dbReference type="EMBL" id="MDQ0317742.1"/>
    </source>
</evidence>
<evidence type="ECO:0000259" key="6">
    <source>
        <dbReference type="Pfam" id="PF01555"/>
    </source>
</evidence>
<evidence type="ECO:0000256" key="4">
    <source>
        <dbReference type="ARBA" id="ARBA00047942"/>
    </source>
</evidence>
<evidence type="ECO:0000256" key="5">
    <source>
        <dbReference type="RuleBase" id="RU362026"/>
    </source>
</evidence>
<dbReference type="GO" id="GO:0003677">
    <property type="term" value="F:DNA binding"/>
    <property type="evidence" value="ECO:0007669"/>
    <property type="project" value="InterPro"/>
</dbReference>
<comment type="catalytic activity">
    <reaction evidence="4">
        <text>a 2'-deoxyadenosine in DNA + S-adenosyl-L-methionine = an N(6)-methyl-2'-deoxyadenosine in DNA + S-adenosyl-L-homocysteine + H(+)</text>
        <dbReference type="Rhea" id="RHEA:15197"/>
        <dbReference type="Rhea" id="RHEA-COMP:12418"/>
        <dbReference type="Rhea" id="RHEA-COMP:12419"/>
        <dbReference type="ChEBI" id="CHEBI:15378"/>
        <dbReference type="ChEBI" id="CHEBI:57856"/>
        <dbReference type="ChEBI" id="CHEBI:59789"/>
        <dbReference type="ChEBI" id="CHEBI:90615"/>
        <dbReference type="ChEBI" id="CHEBI:90616"/>
        <dbReference type="EC" id="2.1.1.72"/>
    </reaction>
</comment>
<dbReference type="Pfam" id="PF01555">
    <property type="entry name" value="N6_N4_Mtase"/>
    <property type="match status" value="1"/>
</dbReference>
<dbReference type="AlphaFoldDB" id="A0AAE4AV08"/>
<keyword evidence="2 7" id="KW-0489">Methyltransferase</keyword>
<reference evidence="7" key="1">
    <citation type="submission" date="2023-07" db="EMBL/GenBank/DDBJ databases">
        <title>Genomic Encyclopedia of Type Strains, Phase IV (KMG-IV): sequencing the most valuable type-strain genomes for metagenomic binning, comparative biology and taxonomic classification.</title>
        <authorList>
            <person name="Goeker M."/>
        </authorList>
    </citation>
    <scope>NUCLEOTIDE SEQUENCE</scope>
    <source>
        <strain evidence="7">DSM 21202</strain>
    </source>
</reference>
<dbReference type="GO" id="GO:0009007">
    <property type="term" value="F:site-specific DNA-methyltransferase (adenine-specific) activity"/>
    <property type="evidence" value="ECO:0007669"/>
    <property type="project" value="UniProtKB-EC"/>
</dbReference>
<dbReference type="RefSeq" id="WP_306887669.1">
    <property type="nucleotide sequence ID" value="NZ_JAUSUL010000008.1"/>
</dbReference>
<dbReference type="GO" id="GO:0032259">
    <property type="term" value="P:methylation"/>
    <property type="evidence" value="ECO:0007669"/>
    <property type="project" value="UniProtKB-KW"/>
</dbReference>